<organism evidence="3 4">
    <name type="scientific">Nocardioides mangrovi</name>
    <dbReference type="NCBI Taxonomy" id="2874580"/>
    <lineage>
        <taxon>Bacteria</taxon>
        <taxon>Bacillati</taxon>
        <taxon>Actinomycetota</taxon>
        <taxon>Actinomycetes</taxon>
        <taxon>Propionibacteriales</taxon>
        <taxon>Nocardioidaceae</taxon>
        <taxon>Nocardioides</taxon>
    </lineage>
</organism>
<dbReference type="RefSeq" id="WP_224122815.1">
    <property type="nucleotide sequence ID" value="NZ_JAIQZJ010000004.1"/>
</dbReference>
<evidence type="ECO:0000313" key="4">
    <source>
        <dbReference type="Proteomes" id="UP000780875"/>
    </source>
</evidence>
<dbReference type="InterPro" id="IPR057326">
    <property type="entry name" value="KR_dom"/>
</dbReference>
<evidence type="ECO:0000259" key="2">
    <source>
        <dbReference type="SMART" id="SM00822"/>
    </source>
</evidence>
<comment type="similarity">
    <text evidence="1">Belongs to the short-chain dehydrogenases/reductases (SDR) family.</text>
</comment>
<dbReference type="InterPro" id="IPR002347">
    <property type="entry name" value="SDR_fam"/>
</dbReference>
<dbReference type="PRINTS" id="PR00080">
    <property type="entry name" value="SDRFAMILY"/>
</dbReference>
<dbReference type="Proteomes" id="UP000780875">
    <property type="component" value="Unassembled WGS sequence"/>
</dbReference>
<comment type="caution">
    <text evidence="3">The sequence shown here is derived from an EMBL/GenBank/DDBJ whole genome shotgun (WGS) entry which is preliminary data.</text>
</comment>
<accession>A0ABS7UBQ7</accession>
<dbReference type="Pfam" id="PF13561">
    <property type="entry name" value="adh_short_C2"/>
    <property type="match status" value="1"/>
</dbReference>
<dbReference type="CDD" id="cd05233">
    <property type="entry name" value="SDR_c"/>
    <property type="match status" value="1"/>
</dbReference>
<dbReference type="PRINTS" id="PR00081">
    <property type="entry name" value="GDHRDH"/>
</dbReference>
<name>A0ABS7UBQ7_9ACTN</name>
<evidence type="ECO:0000313" key="3">
    <source>
        <dbReference type="EMBL" id="MBZ5738443.1"/>
    </source>
</evidence>
<evidence type="ECO:0000256" key="1">
    <source>
        <dbReference type="ARBA" id="ARBA00006484"/>
    </source>
</evidence>
<sequence>MTTATDGRFTGTGVLVTGAASGIGRRIGERFAAEGARVVCLDRVVPHATDHLACAVVADVGDESSVAAAFDDAAATVGGLSVVVHCAGIHHLAPLTATSVEAWQRVNDVNALGTFLVTRAAGAHMIARGDGGRVVNIASMAAKQGGAHEAAYAASKAAVVALSRVAALEWGPHGITVNAVCPGYVPTEMGADSRTEEDVRRWSSLSPLGRLGTPDDVAGLVLFLASAEGAYLTGQALNVTGGMAMH</sequence>
<dbReference type="InterPro" id="IPR036291">
    <property type="entry name" value="NAD(P)-bd_dom_sf"/>
</dbReference>
<reference evidence="3 4" key="1">
    <citation type="submission" date="2021-09" db="EMBL/GenBank/DDBJ databases">
        <title>Whole genome sequence of Nocardioides sp. GBK3QG-3.</title>
        <authorList>
            <person name="Tuo L."/>
        </authorList>
    </citation>
    <scope>NUCLEOTIDE SEQUENCE [LARGE SCALE GENOMIC DNA]</scope>
    <source>
        <strain evidence="3 4">GBK3QG-3</strain>
    </source>
</reference>
<dbReference type="SMART" id="SM00822">
    <property type="entry name" value="PKS_KR"/>
    <property type="match status" value="1"/>
</dbReference>
<keyword evidence="4" id="KW-1185">Reference proteome</keyword>
<gene>
    <name evidence="3" type="ORF">K8U61_09745</name>
</gene>
<proteinExistence type="inferred from homology"/>
<dbReference type="EMBL" id="JAIQZJ010000004">
    <property type="protein sequence ID" value="MBZ5738443.1"/>
    <property type="molecule type" value="Genomic_DNA"/>
</dbReference>
<dbReference type="PROSITE" id="PS00061">
    <property type="entry name" value="ADH_SHORT"/>
    <property type="match status" value="1"/>
</dbReference>
<dbReference type="PANTHER" id="PTHR42760:SF40">
    <property type="entry name" value="3-OXOACYL-[ACYL-CARRIER-PROTEIN] REDUCTASE, CHLOROPLASTIC"/>
    <property type="match status" value="1"/>
</dbReference>
<dbReference type="PANTHER" id="PTHR42760">
    <property type="entry name" value="SHORT-CHAIN DEHYDROGENASES/REDUCTASES FAMILY MEMBER"/>
    <property type="match status" value="1"/>
</dbReference>
<feature type="domain" description="Ketoreductase" evidence="2">
    <location>
        <begin position="13"/>
        <end position="183"/>
    </location>
</feature>
<protein>
    <submittedName>
        <fullName evidence="3">SDR family oxidoreductase</fullName>
    </submittedName>
</protein>
<dbReference type="InterPro" id="IPR020904">
    <property type="entry name" value="Sc_DH/Rdtase_CS"/>
</dbReference>
<dbReference type="Gene3D" id="3.40.50.720">
    <property type="entry name" value="NAD(P)-binding Rossmann-like Domain"/>
    <property type="match status" value="1"/>
</dbReference>
<dbReference type="SUPFAM" id="SSF51735">
    <property type="entry name" value="NAD(P)-binding Rossmann-fold domains"/>
    <property type="match status" value="1"/>
</dbReference>